<dbReference type="OrthoDB" id="9760950at2"/>
<dbReference type="InterPro" id="IPR032781">
    <property type="entry name" value="ABC_tran_Xtn"/>
</dbReference>
<sequence>MSFLQLSNLCLKFGEREILKNVTVNLRKESRAALVGANGCGKSTFMKIAAGLISADSGERVAQKNCRVVYLPQSGIVHSGATLRAEADKAFAEGYALHEEMEDIGERLKTVSDEKLQTQLLERHRQINEYLTDSQWYFRSSRAEQVLSGLGFEKADFDKPVETFSGGWQMRIALAKVLLQNPDILLLDEPTNYLDIEARTWLQDFLLGFSGGFLLVSHDRYFLDTCVNEILELFNAELHRYAGNFTNYEKKRQSELESLIAQYDLQQEKIRKTEDFIRRFRYNAAKAAQVQERVKQLEKLPRIEIPESLKKIRFSFPSAPHSGKIVLRLEKIGKAYGTHSVLRGIDATVEHSDRLVVTGRNGAGKTTLLRILAGEDTAYDGRLVLGANVSIGYFSQDSAEKINGNLSVIDMLEKEAPLDLVPKLRDMLAAFLFRGDDIFKTVDVLSGGEKSRLAMLRLLLKPANLLILDEPTNHLDIHSKDALLAALQSFGGTIVFISHDRSFTQALATRILELNAGHCRLYPGPYDYYLEQQKKHAAFNTDAGFSASGATLAGAHGGASAATVRDANDESAPVSAPQQSMPPSYAEQKRLQSQRRKLEKEERLLMEQITQVEEQKALLEADLAKPEVYSDGEKSRSVQQRIHKLDDDLLQLSEKWEKALGELEEFLNGQPSVVP</sequence>
<dbReference type="PANTHER" id="PTHR42855:SF2">
    <property type="entry name" value="DRUG RESISTANCE ABC TRANSPORTER,ATP-BINDING PROTEIN"/>
    <property type="match status" value="1"/>
</dbReference>
<dbReference type="Pfam" id="PF00005">
    <property type="entry name" value="ABC_tran"/>
    <property type="match status" value="2"/>
</dbReference>
<accession>S3K477</accession>
<reference evidence="6 7" key="1">
    <citation type="submission" date="2013-04" db="EMBL/GenBank/DDBJ databases">
        <title>The Genome Sequence of Treponema maltophilum ATCC 51939.</title>
        <authorList>
            <consortium name="The Broad Institute Genomics Platform"/>
            <person name="Earl A."/>
            <person name="Ward D."/>
            <person name="Feldgarden M."/>
            <person name="Gevers D."/>
            <person name="Leonetti C."/>
            <person name="Blanton J.M."/>
            <person name="Dewhirst F.E."/>
            <person name="Izard J."/>
            <person name="Walker B."/>
            <person name="Young S."/>
            <person name="Zeng Q."/>
            <person name="Gargeya S."/>
            <person name="Fitzgerald M."/>
            <person name="Haas B."/>
            <person name="Abouelleil A."/>
            <person name="Allen A.W."/>
            <person name="Alvarado L."/>
            <person name="Arachchi H.M."/>
            <person name="Berlin A.M."/>
            <person name="Chapman S.B."/>
            <person name="Gainer-Dewar J."/>
            <person name="Goldberg J."/>
            <person name="Griggs A."/>
            <person name="Gujja S."/>
            <person name="Hansen M."/>
            <person name="Howarth C."/>
            <person name="Imamovic A."/>
            <person name="Ireland A."/>
            <person name="Larimer J."/>
            <person name="McCowan C."/>
            <person name="Murphy C."/>
            <person name="Pearson M."/>
            <person name="Poon T.W."/>
            <person name="Priest M."/>
            <person name="Roberts A."/>
            <person name="Saif S."/>
            <person name="Shea T."/>
            <person name="Sisk P."/>
            <person name="Sykes S."/>
            <person name="Wortman J."/>
            <person name="Nusbaum C."/>
            <person name="Birren B."/>
        </authorList>
    </citation>
    <scope>NUCLEOTIDE SEQUENCE [LARGE SCALE GENOMIC DNA]</scope>
    <source>
        <strain evidence="6 7">ATCC 51939</strain>
    </source>
</reference>
<dbReference type="HOGENOM" id="CLU_000604_36_0_12"/>
<dbReference type="PATRIC" id="fig|1125699.3.peg.2131"/>
<dbReference type="InterPro" id="IPR003439">
    <property type="entry name" value="ABC_transporter-like_ATP-bd"/>
</dbReference>
<dbReference type="Gene3D" id="3.40.50.300">
    <property type="entry name" value="P-loop containing nucleotide triphosphate hydrolases"/>
    <property type="match status" value="2"/>
</dbReference>
<evidence type="ECO:0000313" key="7">
    <source>
        <dbReference type="Proteomes" id="UP000014541"/>
    </source>
</evidence>
<gene>
    <name evidence="6" type="ORF">HMPREF9194_02108</name>
</gene>
<feature type="domain" description="ABC transporter" evidence="5">
    <location>
        <begin position="4"/>
        <end position="260"/>
    </location>
</feature>
<name>S3K477_TREMA</name>
<evidence type="ECO:0000256" key="3">
    <source>
        <dbReference type="SAM" id="Coils"/>
    </source>
</evidence>
<proteinExistence type="predicted"/>
<protein>
    <recommendedName>
        <fullName evidence="5">ABC transporter domain-containing protein</fullName>
    </recommendedName>
</protein>
<dbReference type="InterPro" id="IPR051309">
    <property type="entry name" value="ABCF_ATPase"/>
</dbReference>
<keyword evidence="2" id="KW-0067">ATP-binding</keyword>
<dbReference type="RefSeq" id="WP_016526365.1">
    <property type="nucleotide sequence ID" value="NZ_KE332518.1"/>
</dbReference>
<feature type="coiled-coil region" evidence="3">
    <location>
        <begin position="588"/>
        <end position="622"/>
    </location>
</feature>
<dbReference type="STRING" id="1125699.HMPREF9194_02108"/>
<dbReference type="CDD" id="cd03221">
    <property type="entry name" value="ABCF_EF-3"/>
    <property type="match status" value="2"/>
</dbReference>
<dbReference type="InterPro" id="IPR027417">
    <property type="entry name" value="P-loop_NTPase"/>
</dbReference>
<dbReference type="InterPro" id="IPR003593">
    <property type="entry name" value="AAA+_ATPase"/>
</dbReference>
<dbReference type="AlphaFoldDB" id="S3K477"/>
<dbReference type="Gene3D" id="1.10.287.380">
    <property type="entry name" value="Valyl-tRNA synthetase, C-terminal domain"/>
    <property type="match status" value="1"/>
</dbReference>
<comment type="caution">
    <text evidence="6">The sequence shown here is derived from an EMBL/GenBank/DDBJ whole genome shotgun (WGS) entry which is preliminary data.</text>
</comment>
<keyword evidence="1" id="KW-0547">Nucleotide-binding</keyword>
<evidence type="ECO:0000259" key="5">
    <source>
        <dbReference type="PROSITE" id="PS50893"/>
    </source>
</evidence>
<dbReference type="InterPro" id="IPR032524">
    <property type="entry name" value="ABC_tran_C"/>
</dbReference>
<evidence type="ECO:0000256" key="2">
    <source>
        <dbReference type="ARBA" id="ARBA00022840"/>
    </source>
</evidence>
<evidence type="ECO:0000256" key="4">
    <source>
        <dbReference type="SAM" id="MobiDB-lite"/>
    </source>
</evidence>
<dbReference type="PANTHER" id="PTHR42855">
    <property type="entry name" value="ABC TRANSPORTER ATP-BINDING SUBUNIT"/>
    <property type="match status" value="1"/>
</dbReference>
<dbReference type="SMART" id="SM00382">
    <property type="entry name" value="AAA"/>
    <property type="match status" value="2"/>
</dbReference>
<feature type="region of interest" description="Disordered" evidence="4">
    <location>
        <begin position="561"/>
        <end position="586"/>
    </location>
</feature>
<dbReference type="GO" id="GO:0003677">
    <property type="term" value="F:DNA binding"/>
    <property type="evidence" value="ECO:0007669"/>
    <property type="project" value="InterPro"/>
</dbReference>
<dbReference type="Proteomes" id="UP000014541">
    <property type="component" value="Unassembled WGS sequence"/>
</dbReference>
<dbReference type="Pfam" id="PF12848">
    <property type="entry name" value="ABC_tran_Xtn"/>
    <property type="match status" value="1"/>
</dbReference>
<organism evidence="6 7">
    <name type="scientific">Treponema maltophilum ATCC 51939</name>
    <dbReference type="NCBI Taxonomy" id="1125699"/>
    <lineage>
        <taxon>Bacteria</taxon>
        <taxon>Pseudomonadati</taxon>
        <taxon>Spirochaetota</taxon>
        <taxon>Spirochaetia</taxon>
        <taxon>Spirochaetales</taxon>
        <taxon>Treponemataceae</taxon>
        <taxon>Treponema</taxon>
    </lineage>
</organism>
<dbReference type="EMBL" id="ATFF01000006">
    <property type="protein sequence ID" value="EPF31756.1"/>
    <property type="molecule type" value="Genomic_DNA"/>
</dbReference>
<dbReference type="PROSITE" id="PS50893">
    <property type="entry name" value="ABC_TRANSPORTER_2"/>
    <property type="match status" value="2"/>
</dbReference>
<keyword evidence="7" id="KW-1185">Reference proteome</keyword>
<dbReference type="GO" id="GO:0016887">
    <property type="term" value="F:ATP hydrolysis activity"/>
    <property type="evidence" value="ECO:0007669"/>
    <property type="project" value="InterPro"/>
</dbReference>
<dbReference type="SUPFAM" id="SSF52540">
    <property type="entry name" value="P-loop containing nucleoside triphosphate hydrolases"/>
    <property type="match status" value="2"/>
</dbReference>
<dbReference type="eggNOG" id="COG0488">
    <property type="taxonomic scope" value="Bacteria"/>
</dbReference>
<dbReference type="FunFam" id="3.40.50.300:FF:000011">
    <property type="entry name" value="Putative ABC transporter ATP-binding component"/>
    <property type="match status" value="1"/>
</dbReference>
<dbReference type="InterPro" id="IPR017871">
    <property type="entry name" value="ABC_transporter-like_CS"/>
</dbReference>
<evidence type="ECO:0000256" key="1">
    <source>
        <dbReference type="ARBA" id="ARBA00022741"/>
    </source>
</evidence>
<dbReference type="GO" id="GO:0005524">
    <property type="term" value="F:ATP binding"/>
    <property type="evidence" value="ECO:0007669"/>
    <property type="project" value="UniProtKB-KW"/>
</dbReference>
<dbReference type="InterPro" id="IPR037118">
    <property type="entry name" value="Val-tRNA_synth_C_sf"/>
</dbReference>
<feature type="domain" description="ABC transporter" evidence="5">
    <location>
        <begin position="327"/>
        <end position="541"/>
    </location>
</feature>
<dbReference type="Pfam" id="PF16326">
    <property type="entry name" value="ABC_tran_CTD"/>
    <property type="match status" value="1"/>
</dbReference>
<keyword evidence="3" id="KW-0175">Coiled coil</keyword>
<evidence type="ECO:0000313" key="6">
    <source>
        <dbReference type="EMBL" id="EPF31756.1"/>
    </source>
</evidence>
<dbReference type="PROSITE" id="PS00211">
    <property type="entry name" value="ABC_TRANSPORTER_1"/>
    <property type="match status" value="2"/>
</dbReference>